<dbReference type="AlphaFoldDB" id="A0A941IL94"/>
<dbReference type="Proteomes" id="UP000676325">
    <property type="component" value="Unassembled WGS sequence"/>
</dbReference>
<evidence type="ECO:0000313" key="2">
    <source>
        <dbReference type="EMBL" id="MBR7828823.1"/>
    </source>
</evidence>
<comment type="caution">
    <text evidence="2">The sequence shown here is derived from an EMBL/GenBank/DDBJ whole genome shotgun (WGS) entry which is preliminary data.</text>
</comment>
<organism evidence="2 3">
    <name type="scientific">Actinospica acidithermotolerans</name>
    <dbReference type="NCBI Taxonomy" id="2828514"/>
    <lineage>
        <taxon>Bacteria</taxon>
        <taxon>Bacillati</taxon>
        <taxon>Actinomycetota</taxon>
        <taxon>Actinomycetes</taxon>
        <taxon>Catenulisporales</taxon>
        <taxon>Actinospicaceae</taxon>
        <taxon>Actinospica</taxon>
    </lineage>
</organism>
<dbReference type="Gene3D" id="3.20.20.70">
    <property type="entry name" value="Aldolase class I"/>
    <property type="match status" value="1"/>
</dbReference>
<dbReference type="InterPro" id="IPR013785">
    <property type="entry name" value="Aldolase_TIM"/>
</dbReference>
<name>A0A941IL94_9ACTN</name>
<proteinExistence type="predicted"/>
<sequence length="306" mass="32480">MYTPDVVDVGSPLISEEAFARLRAARHGDPDSIPAALATRTRRPLVRGDGRLFIVAADHPARGALGVRKDPMAMASRYELLQRLALALSRPGVDGVLGTPDVIEDLALLGLLDDRIAVGSMNRGGLRGAVFEMDDRYTGYDVESMVDSRLDAAKLLVRINLKDPATAATMEATARAVTASAKARLPIMLEPFISEWVDGRVVNDLSTEAVISSVAIASGLGAASAYSWMKLPVVPDMARVMEATTLPTLLLGGDSEGDPEAMYVSWANALQLPGVHGLIVGRTLLYPQDDDVAKAVDIAASLVHGN</sequence>
<keyword evidence="3" id="KW-1185">Reference proteome</keyword>
<protein>
    <submittedName>
        <fullName evidence="2">Aldolase</fullName>
    </submittedName>
</protein>
<dbReference type="InterPro" id="IPR054574">
    <property type="entry name" value="Cgl0159_dom"/>
</dbReference>
<evidence type="ECO:0000313" key="3">
    <source>
        <dbReference type="Proteomes" id="UP000676325"/>
    </source>
</evidence>
<feature type="domain" description="Cgl0159-like" evidence="1">
    <location>
        <begin position="50"/>
        <end position="300"/>
    </location>
</feature>
<dbReference type="EMBL" id="JAGSOH010000067">
    <property type="protein sequence ID" value="MBR7828823.1"/>
    <property type="molecule type" value="Genomic_DNA"/>
</dbReference>
<gene>
    <name evidence="2" type="ORF">KDK95_21115</name>
</gene>
<dbReference type="Pfam" id="PF22649">
    <property type="entry name" value="Cgl0159"/>
    <property type="match status" value="1"/>
</dbReference>
<accession>A0A941IL94</accession>
<evidence type="ECO:0000259" key="1">
    <source>
        <dbReference type="Pfam" id="PF22649"/>
    </source>
</evidence>
<dbReference type="SUPFAM" id="SSF51569">
    <property type="entry name" value="Aldolase"/>
    <property type="match status" value="1"/>
</dbReference>
<reference evidence="2" key="1">
    <citation type="submission" date="2021-04" db="EMBL/GenBank/DDBJ databases">
        <title>Genome based classification of Actinospica acidithermotolerans sp. nov., an actinobacterium isolated from an Indonesian hot spring.</title>
        <authorList>
            <person name="Kusuma A.B."/>
            <person name="Putra K.E."/>
            <person name="Nafisah S."/>
            <person name="Loh J."/>
            <person name="Nouioui I."/>
            <person name="Goodfellow M."/>
        </authorList>
    </citation>
    <scope>NUCLEOTIDE SEQUENCE</scope>
    <source>
        <strain evidence="2">MGRD01-02</strain>
    </source>
</reference>